<evidence type="ECO:0000256" key="1">
    <source>
        <dbReference type="SAM" id="MobiDB-lite"/>
    </source>
</evidence>
<feature type="compositionally biased region" description="Basic and acidic residues" evidence="1">
    <location>
        <begin position="173"/>
        <end position="185"/>
    </location>
</feature>
<evidence type="ECO:0000313" key="3">
    <source>
        <dbReference type="Proteomes" id="UP001158576"/>
    </source>
</evidence>
<evidence type="ECO:0000313" key="2">
    <source>
        <dbReference type="EMBL" id="CAG5089777.1"/>
    </source>
</evidence>
<protein>
    <submittedName>
        <fullName evidence="2">Oidioi.mRNA.OKI2018_I69.PAR.g12345.t1.cds</fullName>
    </submittedName>
</protein>
<name>A0ABN7S034_OIKDI</name>
<sequence>MPPKRARRAKSSARKGQELSEYGNYDPMFMHDAINFEQRMKRYAKLAIDEHIFKKPDILQTALPSSEQDTSEELQEKLKEQLSKSFDKHGWNSDCFKKELENESLKVHLDFCKENEAYIEENLAAIRKIVEECEIFLMKSNDTVISFLGGILKERKKILNENQRKHKAKIEKRRKESLAEKKKAQAEANSSSSSPSASELAQRRIQALQKIRELNALRKAQRGDLNMY</sequence>
<dbReference type="EMBL" id="OU015568">
    <property type="protein sequence ID" value="CAG5089777.1"/>
    <property type="molecule type" value="Genomic_DNA"/>
</dbReference>
<feature type="compositionally biased region" description="Basic residues" evidence="1">
    <location>
        <begin position="1"/>
        <end position="13"/>
    </location>
</feature>
<feature type="compositionally biased region" description="Low complexity" evidence="1">
    <location>
        <begin position="186"/>
        <end position="200"/>
    </location>
</feature>
<proteinExistence type="predicted"/>
<reference evidence="2 3" key="1">
    <citation type="submission" date="2021-04" db="EMBL/GenBank/DDBJ databases">
        <authorList>
            <person name="Bliznina A."/>
        </authorList>
    </citation>
    <scope>NUCLEOTIDE SEQUENCE [LARGE SCALE GENOMIC DNA]</scope>
</reference>
<feature type="region of interest" description="Disordered" evidence="1">
    <location>
        <begin position="1"/>
        <end position="23"/>
    </location>
</feature>
<feature type="region of interest" description="Disordered" evidence="1">
    <location>
        <begin position="163"/>
        <end position="201"/>
    </location>
</feature>
<gene>
    <name evidence="2" type="ORF">OKIOD_LOCUS3903</name>
</gene>
<organism evidence="2 3">
    <name type="scientific">Oikopleura dioica</name>
    <name type="common">Tunicate</name>
    <dbReference type="NCBI Taxonomy" id="34765"/>
    <lineage>
        <taxon>Eukaryota</taxon>
        <taxon>Metazoa</taxon>
        <taxon>Chordata</taxon>
        <taxon>Tunicata</taxon>
        <taxon>Appendicularia</taxon>
        <taxon>Copelata</taxon>
        <taxon>Oikopleuridae</taxon>
        <taxon>Oikopleura</taxon>
    </lineage>
</organism>
<accession>A0ABN7S034</accession>
<dbReference type="Proteomes" id="UP001158576">
    <property type="component" value="Chromosome PAR"/>
</dbReference>
<keyword evidence="3" id="KW-1185">Reference proteome</keyword>